<dbReference type="GO" id="GO:0008486">
    <property type="term" value="F:diphosphoinositol-polyphosphate diphosphatase activity"/>
    <property type="evidence" value="ECO:0007669"/>
    <property type="project" value="TreeGrafter"/>
</dbReference>
<name>Q21A93_RHOPB</name>
<evidence type="ECO:0000256" key="4">
    <source>
        <dbReference type="ARBA" id="ARBA00022842"/>
    </source>
</evidence>
<dbReference type="PANTHER" id="PTHR12629">
    <property type="entry name" value="DIPHOSPHOINOSITOL POLYPHOSPHATE PHOSPHOHYDROLASE"/>
    <property type="match status" value="1"/>
</dbReference>
<feature type="domain" description="Nudix hydrolase" evidence="5">
    <location>
        <begin position="1"/>
        <end position="132"/>
    </location>
</feature>
<dbReference type="GO" id="GO:1901907">
    <property type="term" value="P:diadenosine pentaphosphate catabolic process"/>
    <property type="evidence" value="ECO:0007669"/>
    <property type="project" value="TreeGrafter"/>
</dbReference>
<dbReference type="SUPFAM" id="SSF55811">
    <property type="entry name" value="Nudix"/>
    <property type="match status" value="1"/>
</dbReference>
<dbReference type="HOGENOM" id="CLU_037162_8_1_5"/>
<reference evidence="6" key="1">
    <citation type="submission" date="2006-03" db="EMBL/GenBank/DDBJ databases">
        <title>Complete sequence of Rhodopseudomonas palustris BisB18.</title>
        <authorList>
            <consortium name="US DOE Joint Genome Institute"/>
            <person name="Copeland A."/>
            <person name="Lucas S."/>
            <person name="Lapidus A."/>
            <person name="Barry K."/>
            <person name="Detter J.C."/>
            <person name="Glavina del Rio T."/>
            <person name="Hammon N."/>
            <person name="Israni S."/>
            <person name="Dalin E."/>
            <person name="Tice H."/>
            <person name="Pitluck S."/>
            <person name="Chain P."/>
            <person name="Malfatti S."/>
            <person name="Shin M."/>
            <person name="Vergez L."/>
            <person name="Schmutz J."/>
            <person name="Larimer F."/>
            <person name="Land M."/>
            <person name="Hauser L."/>
            <person name="Pelletier D.A."/>
            <person name="Kyrpides N."/>
            <person name="Anderson I."/>
            <person name="Oda Y."/>
            <person name="Harwood C.S."/>
            <person name="Richardson P."/>
        </authorList>
    </citation>
    <scope>NUCLEOTIDE SEQUENCE [LARGE SCALE GENOMIC DNA]</scope>
    <source>
        <strain evidence="6">BisB18</strain>
    </source>
</reference>
<keyword evidence="3 6" id="KW-0378">Hydrolase</keyword>
<dbReference type="InterPro" id="IPR015797">
    <property type="entry name" value="NUDIX_hydrolase-like_dom_sf"/>
</dbReference>
<dbReference type="AlphaFoldDB" id="Q21A93"/>
<dbReference type="GO" id="GO:0005737">
    <property type="term" value="C:cytoplasm"/>
    <property type="evidence" value="ECO:0007669"/>
    <property type="project" value="TreeGrafter"/>
</dbReference>
<evidence type="ECO:0000259" key="5">
    <source>
        <dbReference type="PROSITE" id="PS51462"/>
    </source>
</evidence>
<dbReference type="GO" id="GO:0034432">
    <property type="term" value="F:bis(5'-adenosyl)-pentaphosphatase activity"/>
    <property type="evidence" value="ECO:0007669"/>
    <property type="project" value="TreeGrafter"/>
</dbReference>
<accession>Q21A93</accession>
<evidence type="ECO:0000256" key="2">
    <source>
        <dbReference type="ARBA" id="ARBA00022723"/>
    </source>
</evidence>
<dbReference type="GO" id="GO:1901909">
    <property type="term" value="P:diadenosine hexaphosphate catabolic process"/>
    <property type="evidence" value="ECO:0007669"/>
    <property type="project" value="TreeGrafter"/>
</dbReference>
<dbReference type="KEGG" id="rpc:RPC_1129"/>
<dbReference type="InterPro" id="IPR047198">
    <property type="entry name" value="DDP-like_NUDIX"/>
</dbReference>
<protein>
    <submittedName>
        <fullName evidence="6">NUDIX hydrolase</fullName>
    </submittedName>
</protein>
<dbReference type="EMBL" id="CP000301">
    <property type="protein sequence ID" value="ABD86693.1"/>
    <property type="molecule type" value="Genomic_DNA"/>
</dbReference>
<dbReference type="Gene3D" id="3.90.79.10">
    <property type="entry name" value="Nucleoside Triphosphate Pyrophosphohydrolase"/>
    <property type="match status" value="1"/>
</dbReference>
<evidence type="ECO:0000313" key="6">
    <source>
        <dbReference type="EMBL" id="ABD86693.1"/>
    </source>
</evidence>
<dbReference type="PANTHER" id="PTHR12629:SF0">
    <property type="entry name" value="DIPHOSPHOINOSITOL-POLYPHOSPHATE DIPHOSPHATASE"/>
    <property type="match status" value="1"/>
</dbReference>
<comment type="cofactor">
    <cofactor evidence="1">
        <name>Mg(2+)</name>
        <dbReference type="ChEBI" id="CHEBI:18420"/>
    </cofactor>
</comment>
<dbReference type="GO" id="GO:0071543">
    <property type="term" value="P:diphosphoinositol polyphosphate metabolic process"/>
    <property type="evidence" value="ECO:0007669"/>
    <property type="project" value="TreeGrafter"/>
</dbReference>
<dbReference type="RefSeq" id="WP_011471598.1">
    <property type="nucleotide sequence ID" value="NC_007925.1"/>
</dbReference>
<keyword evidence="4" id="KW-0460">Magnesium</keyword>
<evidence type="ECO:0000256" key="1">
    <source>
        <dbReference type="ARBA" id="ARBA00001946"/>
    </source>
</evidence>
<dbReference type="GO" id="GO:0046872">
    <property type="term" value="F:metal ion binding"/>
    <property type="evidence" value="ECO:0007669"/>
    <property type="project" value="UniProtKB-KW"/>
</dbReference>
<organism evidence="6">
    <name type="scientific">Rhodopseudomonas palustris (strain BisB18)</name>
    <dbReference type="NCBI Taxonomy" id="316056"/>
    <lineage>
        <taxon>Bacteria</taxon>
        <taxon>Pseudomonadati</taxon>
        <taxon>Pseudomonadota</taxon>
        <taxon>Alphaproteobacteria</taxon>
        <taxon>Hyphomicrobiales</taxon>
        <taxon>Nitrobacteraceae</taxon>
        <taxon>Rhodopseudomonas</taxon>
    </lineage>
</organism>
<evidence type="ECO:0000256" key="3">
    <source>
        <dbReference type="ARBA" id="ARBA00022801"/>
    </source>
</evidence>
<dbReference type="CDD" id="cd04666">
    <property type="entry name" value="NUDIX_DIPP2_like_Nudt4"/>
    <property type="match status" value="1"/>
</dbReference>
<dbReference type="GO" id="GO:0034431">
    <property type="term" value="F:bis(5'-adenosyl)-hexaphosphatase activity"/>
    <property type="evidence" value="ECO:0007669"/>
    <property type="project" value="TreeGrafter"/>
</dbReference>
<dbReference type="GO" id="GO:1901911">
    <property type="term" value="P:adenosine 5'-(hexahydrogen pentaphosphate) catabolic process"/>
    <property type="evidence" value="ECO:0007669"/>
    <property type="project" value="TreeGrafter"/>
</dbReference>
<dbReference type="InterPro" id="IPR000086">
    <property type="entry name" value="NUDIX_hydrolase_dom"/>
</dbReference>
<gene>
    <name evidence="6" type="ordered locus">RPC_1129</name>
</gene>
<dbReference type="GO" id="GO:0000298">
    <property type="term" value="F:endopolyphosphatase activity"/>
    <property type="evidence" value="ECO:0007669"/>
    <property type="project" value="TreeGrafter"/>
</dbReference>
<proteinExistence type="predicted"/>
<keyword evidence="2" id="KW-0479">Metal-binding</keyword>
<dbReference type="PROSITE" id="PS51462">
    <property type="entry name" value="NUDIX"/>
    <property type="match status" value="1"/>
</dbReference>
<dbReference type="eggNOG" id="COG0494">
    <property type="taxonomic scope" value="Bacteria"/>
</dbReference>
<sequence length="156" mass="17976">MKLMQYGALPFRLTPSGPEILLVTTRNKRRWSVPKGWPIKHHSPHQTAEIEAREEAGLEGSAHPRPVGRFKHRRVKRGEPVTCEVRLFPMQVIKQHEMWPERLQRERRWLPAGNAAAMVHKRGLKKAIRSLMKDELLKAEAARSDVPKSDVQSVET</sequence>